<dbReference type="Pfam" id="PF01368">
    <property type="entry name" value="DHH"/>
    <property type="match status" value="1"/>
</dbReference>
<name>A0A6I6ENP6_9CLOT</name>
<dbReference type="PANTHER" id="PTHR30255">
    <property type="entry name" value="SINGLE-STRANDED-DNA-SPECIFIC EXONUCLEASE RECJ"/>
    <property type="match status" value="1"/>
</dbReference>
<evidence type="ECO:0000256" key="3">
    <source>
        <dbReference type="ARBA" id="ARBA00022722"/>
    </source>
</evidence>
<evidence type="ECO:0000256" key="4">
    <source>
        <dbReference type="ARBA" id="ARBA00022801"/>
    </source>
</evidence>
<feature type="domain" description="RecJ OB" evidence="8">
    <location>
        <begin position="461"/>
        <end position="583"/>
    </location>
</feature>
<dbReference type="GO" id="GO:0006310">
    <property type="term" value="P:DNA recombination"/>
    <property type="evidence" value="ECO:0007669"/>
    <property type="project" value="InterPro"/>
</dbReference>
<keyword evidence="4" id="KW-0378">Hydrolase</keyword>
<dbReference type="InterPro" id="IPR004610">
    <property type="entry name" value="RecJ"/>
</dbReference>
<dbReference type="InterPro" id="IPR001667">
    <property type="entry name" value="DDH_dom"/>
</dbReference>
<evidence type="ECO:0000259" key="8">
    <source>
        <dbReference type="Pfam" id="PF17768"/>
    </source>
</evidence>
<evidence type="ECO:0000313" key="10">
    <source>
        <dbReference type="Proteomes" id="UP000422764"/>
    </source>
</evidence>
<dbReference type="NCBIfam" id="TIGR00644">
    <property type="entry name" value="recJ"/>
    <property type="match status" value="1"/>
</dbReference>
<dbReference type="GO" id="GO:0008409">
    <property type="term" value="F:5'-3' exonuclease activity"/>
    <property type="evidence" value="ECO:0007669"/>
    <property type="project" value="InterPro"/>
</dbReference>
<keyword evidence="5 9" id="KW-0269">Exonuclease</keyword>
<dbReference type="InterPro" id="IPR051673">
    <property type="entry name" value="SSDNA_exonuclease_RecJ"/>
</dbReference>
<evidence type="ECO:0000256" key="5">
    <source>
        <dbReference type="ARBA" id="ARBA00022839"/>
    </source>
</evidence>
<reference evidence="9 10" key="1">
    <citation type="submission" date="2019-12" db="EMBL/GenBank/DDBJ databases">
        <title>Genome sequenceing of Clostridium bovifaecis.</title>
        <authorList>
            <person name="Yao Y."/>
        </authorList>
    </citation>
    <scope>NUCLEOTIDE SEQUENCE [LARGE SCALE GENOMIC DNA]</scope>
    <source>
        <strain evidence="9 10">BXX</strain>
    </source>
</reference>
<sequence>MKTEWRLRVTKCDVDKIAKEAGISSIAAKILAGRNIQDVEEVKKFMNASLEDLHDPFLMADMELGTDIILDAIDEGRKIVVYGDYDADGVTSTTILYKGLLNLEANVEYYIPDREAEGYGMSSDRIKALKEEGAEVILTCDNGISAVEEIKLAKALGMQVVVTDHHELPFTETENERKYVLPEADAVINPKRPDCTYPFKFLCGAGIAFKFIQALYLKLGLEEIEAYQFIEIAGIGTICDVVDLIGENRIIAKNSLSMIKNTKNLGLISLMKVLGIKGKEIKSHNIGFMIGPCINATGRLDTAALSVELLTTEDVMRAEELANILYELNKTRQDMTMENVEDIVHIIQNSDLKNDKVLVIYKEDIHESIAGIVAGKIKEKFNVPTIILTRGKEMPKGSGRSIEEYNLFEELLKCRDLMDKFGGHPMAAGLSIKEENILLLRKRLNESCNLTEADITPKIKIDKRISLSMVNEDLINELERLEPFGKGNSSPVFAEKGIAISEVKFLGKNQNTLKLSCLTNNRERIDAIAFDKVEEFKGMLREKYGSGFERVISNPSGLKLDIVFYPVINEYNGYKNKQLRMKDFRLSI</sequence>
<keyword evidence="3" id="KW-0540">Nuclease</keyword>
<dbReference type="InterPro" id="IPR003156">
    <property type="entry name" value="DHHA1_dom"/>
</dbReference>
<dbReference type="InterPro" id="IPR038763">
    <property type="entry name" value="DHH_sf"/>
</dbReference>
<feature type="domain" description="DHHA1" evidence="7">
    <location>
        <begin position="354"/>
        <end position="447"/>
    </location>
</feature>
<evidence type="ECO:0000256" key="2">
    <source>
        <dbReference type="ARBA" id="ARBA00019841"/>
    </source>
</evidence>
<evidence type="ECO:0000256" key="1">
    <source>
        <dbReference type="ARBA" id="ARBA00005915"/>
    </source>
</evidence>
<proteinExistence type="inferred from homology"/>
<dbReference type="Pfam" id="PF02272">
    <property type="entry name" value="DHHA1"/>
    <property type="match status" value="1"/>
</dbReference>
<dbReference type="AlphaFoldDB" id="A0A6I6ENP6"/>
<keyword evidence="10" id="KW-1185">Reference proteome</keyword>
<evidence type="ECO:0000259" key="7">
    <source>
        <dbReference type="Pfam" id="PF02272"/>
    </source>
</evidence>
<evidence type="ECO:0000259" key="6">
    <source>
        <dbReference type="Pfam" id="PF01368"/>
    </source>
</evidence>
<dbReference type="GO" id="GO:0003676">
    <property type="term" value="F:nucleic acid binding"/>
    <property type="evidence" value="ECO:0007669"/>
    <property type="project" value="InterPro"/>
</dbReference>
<evidence type="ECO:0000313" key="9">
    <source>
        <dbReference type="EMBL" id="QGU95309.1"/>
    </source>
</evidence>
<dbReference type="Gene3D" id="3.90.1640.30">
    <property type="match status" value="1"/>
</dbReference>
<comment type="similarity">
    <text evidence="1">Belongs to the RecJ family.</text>
</comment>
<feature type="domain" description="DDH" evidence="6">
    <location>
        <begin position="78"/>
        <end position="217"/>
    </location>
</feature>
<dbReference type="EMBL" id="CP046522">
    <property type="protein sequence ID" value="QGU95309.1"/>
    <property type="molecule type" value="Genomic_DNA"/>
</dbReference>
<dbReference type="InterPro" id="IPR041122">
    <property type="entry name" value="RecJ_OB"/>
</dbReference>
<dbReference type="Proteomes" id="UP000422764">
    <property type="component" value="Chromosome"/>
</dbReference>
<dbReference type="Pfam" id="PF17768">
    <property type="entry name" value="RecJ_OB"/>
    <property type="match status" value="1"/>
</dbReference>
<dbReference type="GO" id="GO:0006281">
    <property type="term" value="P:DNA repair"/>
    <property type="evidence" value="ECO:0007669"/>
    <property type="project" value="InterPro"/>
</dbReference>
<dbReference type="PANTHER" id="PTHR30255:SF2">
    <property type="entry name" value="SINGLE-STRANDED-DNA-SPECIFIC EXONUCLEASE RECJ"/>
    <property type="match status" value="1"/>
</dbReference>
<dbReference type="SUPFAM" id="SSF64182">
    <property type="entry name" value="DHH phosphoesterases"/>
    <property type="match status" value="1"/>
</dbReference>
<organism evidence="9 10">
    <name type="scientific">Clostridium bovifaecis</name>
    <dbReference type="NCBI Taxonomy" id="2184719"/>
    <lineage>
        <taxon>Bacteria</taxon>
        <taxon>Bacillati</taxon>
        <taxon>Bacillota</taxon>
        <taxon>Clostridia</taxon>
        <taxon>Eubacteriales</taxon>
        <taxon>Clostridiaceae</taxon>
        <taxon>Clostridium</taxon>
    </lineage>
</organism>
<protein>
    <recommendedName>
        <fullName evidence="2">Single-stranded-DNA-specific exonuclease RecJ</fullName>
    </recommendedName>
</protein>
<dbReference type="Gene3D" id="3.10.310.30">
    <property type="match status" value="1"/>
</dbReference>
<gene>
    <name evidence="9" type="primary">recJ</name>
    <name evidence="9" type="ORF">GOM49_09605</name>
</gene>
<accession>A0A6I6ENP6</accession>